<feature type="domain" description="Helicase ATP-binding" evidence="13">
    <location>
        <begin position="282"/>
        <end position="448"/>
    </location>
</feature>
<dbReference type="InterPro" id="IPR042115">
    <property type="entry name" value="PriA_3primeBD_sf"/>
</dbReference>
<evidence type="ECO:0000313" key="15">
    <source>
        <dbReference type="EMBL" id="MDO5456898.1"/>
    </source>
</evidence>
<evidence type="ECO:0000259" key="14">
    <source>
        <dbReference type="PROSITE" id="PS51194"/>
    </source>
</evidence>
<keyword evidence="1 12" id="KW-0639">Primosome</keyword>
<feature type="binding site" evidence="12">
    <location>
        <position position="510"/>
    </location>
    <ligand>
        <name>Zn(2+)</name>
        <dbReference type="ChEBI" id="CHEBI:29105"/>
        <label>1</label>
    </ligand>
</feature>
<dbReference type="Pfam" id="PF18319">
    <property type="entry name" value="Zn_ribbon_PriA"/>
    <property type="match status" value="1"/>
</dbReference>
<dbReference type="InterPro" id="IPR014001">
    <property type="entry name" value="Helicase_ATP-bd"/>
</dbReference>
<dbReference type="EC" id="5.6.2.4" evidence="12"/>
<comment type="caution">
    <text evidence="15">The sequence shown here is derived from an EMBL/GenBank/DDBJ whole genome shotgun (WGS) entry which is preliminary data.</text>
</comment>
<dbReference type="InterPro" id="IPR006935">
    <property type="entry name" value="Helicase/UvrB_N"/>
</dbReference>
<keyword evidence="5 12" id="KW-0378">Hydrolase</keyword>
<feature type="binding site" evidence="12">
    <location>
        <position position="522"/>
    </location>
    <ligand>
        <name>Zn(2+)</name>
        <dbReference type="ChEBI" id="CHEBI:29105"/>
        <label>2</label>
    </ligand>
</feature>
<dbReference type="SMART" id="SM00487">
    <property type="entry name" value="DEXDc"/>
    <property type="match status" value="1"/>
</dbReference>
<name>A0AA43RM74_9LACT</name>
<evidence type="ECO:0000256" key="9">
    <source>
        <dbReference type="ARBA" id="ARBA00023125"/>
    </source>
</evidence>
<comment type="catalytic activity">
    <reaction evidence="12">
        <text>Couples ATP hydrolysis with the unwinding of duplex DNA by translocating in the 3'-5' direction.</text>
        <dbReference type="EC" id="5.6.2.4"/>
    </reaction>
</comment>
<comment type="catalytic activity">
    <reaction evidence="11 12">
        <text>ATP + H2O = ADP + phosphate + H(+)</text>
        <dbReference type="Rhea" id="RHEA:13065"/>
        <dbReference type="ChEBI" id="CHEBI:15377"/>
        <dbReference type="ChEBI" id="CHEBI:15378"/>
        <dbReference type="ChEBI" id="CHEBI:30616"/>
        <dbReference type="ChEBI" id="CHEBI:43474"/>
        <dbReference type="ChEBI" id="CHEBI:456216"/>
        <dbReference type="EC" id="5.6.2.4"/>
    </reaction>
</comment>
<keyword evidence="2 12" id="KW-0235">DNA replication</keyword>
<dbReference type="InterPro" id="IPR040498">
    <property type="entry name" value="PriA_CRR"/>
</dbReference>
<dbReference type="FunFam" id="3.40.1440.60:FF:000001">
    <property type="entry name" value="Primosomal protein N"/>
    <property type="match status" value="1"/>
</dbReference>
<gene>
    <name evidence="12 15" type="primary">priA</name>
    <name evidence="15" type="ORF">Q4F26_01000</name>
</gene>
<evidence type="ECO:0000256" key="7">
    <source>
        <dbReference type="ARBA" id="ARBA00022833"/>
    </source>
</evidence>
<keyword evidence="9 12" id="KW-0238">DNA-binding</keyword>
<evidence type="ECO:0000259" key="13">
    <source>
        <dbReference type="PROSITE" id="PS51192"/>
    </source>
</evidence>
<evidence type="ECO:0000256" key="12">
    <source>
        <dbReference type="HAMAP-Rule" id="MF_00983"/>
    </source>
</evidence>
<keyword evidence="3 12" id="KW-0479">Metal-binding</keyword>
<dbReference type="PROSITE" id="PS51192">
    <property type="entry name" value="HELICASE_ATP_BIND_1"/>
    <property type="match status" value="1"/>
</dbReference>
<dbReference type="GO" id="GO:0003677">
    <property type="term" value="F:DNA binding"/>
    <property type="evidence" value="ECO:0007669"/>
    <property type="project" value="UniProtKB-UniRule"/>
</dbReference>
<dbReference type="InterPro" id="IPR001650">
    <property type="entry name" value="Helicase_C-like"/>
</dbReference>
<evidence type="ECO:0000256" key="1">
    <source>
        <dbReference type="ARBA" id="ARBA00022515"/>
    </source>
</evidence>
<evidence type="ECO:0000256" key="10">
    <source>
        <dbReference type="ARBA" id="ARBA00023235"/>
    </source>
</evidence>
<dbReference type="SMART" id="SM00490">
    <property type="entry name" value="HELICc"/>
    <property type="match status" value="1"/>
</dbReference>
<dbReference type="GO" id="GO:0006270">
    <property type="term" value="P:DNA replication initiation"/>
    <property type="evidence" value="ECO:0007669"/>
    <property type="project" value="TreeGrafter"/>
</dbReference>
<dbReference type="FunFam" id="3.40.50.300:FF:000489">
    <property type="entry name" value="Primosome assembly protein PriA"/>
    <property type="match status" value="1"/>
</dbReference>
<dbReference type="GO" id="GO:0006310">
    <property type="term" value="P:DNA recombination"/>
    <property type="evidence" value="ECO:0007669"/>
    <property type="project" value="InterPro"/>
</dbReference>
<evidence type="ECO:0000256" key="2">
    <source>
        <dbReference type="ARBA" id="ARBA00022705"/>
    </source>
</evidence>
<feature type="binding site" evidence="12">
    <location>
        <position position="513"/>
    </location>
    <ligand>
        <name>Zn(2+)</name>
        <dbReference type="ChEBI" id="CHEBI:29105"/>
        <label>1</label>
    </ligand>
</feature>
<dbReference type="InterPro" id="IPR027417">
    <property type="entry name" value="P-loop_NTPase"/>
</dbReference>
<feature type="binding site" evidence="12">
    <location>
        <position position="540"/>
    </location>
    <ligand>
        <name>Zn(2+)</name>
        <dbReference type="ChEBI" id="CHEBI:29105"/>
        <label>2</label>
    </ligand>
</feature>
<dbReference type="Proteomes" id="UP001171751">
    <property type="component" value="Unassembled WGS sequence"/>
</dbReference>
<keyword evidence="8 12" id="KW-0067">ATP-binding</keyword>
<evidence type="ECO:0000256" key="5">
    <source>
        <dbReference type="ARBA" id="ARBA00022801"/>
    </source>
</evidence>
<comment type="cofactor">
    <cofactor evidence="12">
        <name>Zn(2+)</name>
        <dbReference type="ChEBI" id="CHEBI:29105"/>
    </cofactor>
    <text evidence="12">Binds 2 zinc ions per subunit.</text>
</comment>
<dbReference type="GO" id="GO:0016787">
    <property type="term" value="F:hydrolase activity"/>
    <property type="evidence" value="ECO:0007669"/>
    <property type="project" value="UniProtKB-KW"/>
</dbReference>
<dbReference type="InterPro" id="IPR041222">
    <property type="entry name" value="PriA_3primeBD"/>
</dbReference>
<dbReference type="HAMAP" id="MF_00983">
    <property type="entry name" value="PriA"/>
    <property type="match status" value="1"/>
</dbReference>
<feature type="binding site" evidence="12">
    <location>
        <position position="519"/>
    </location>
    <ligand>
        <name>Zn(2+)</name>
        <dbReference type="ChEBI" id="CHEBI:29105"/>
        <label>2</label>
    </ligand>
</feature>
<dbReference type="GO" id="GO:0043138">
    <property type="term" value="F:3'-5' DNA helicase activity"/>
    <property type="evidence" value="ECO:0007669"/>
    <property type="project" value="UniProtKB-EC"/>
</dbReference>
<dbReference type="InterPro" id="IPR041236">
    <property type="entry name" value="PriA_C"/>
</dbReference>
<dbReference type="PANTHER" id="PTHR30580">
    <property type="entry name" value="PRIMOSOMAL PROTEIN N"/>
    <property type="match status" value="1"/>
</dbReference>
<feature type="binding site" evidence="12">
    <location>
        <position position="550"/>
    </location>
    <ligand>
        <name>Zn(2+)</name>
        <dbReference type="ChEBI" id="CHEBI:29105"/>
        <label>1</label>
    </ligand>
</feature>
<feature type="binding site" evidence="12">
    <location>
        <position position="537"/>
    </location>
    <ligand>
        <name>Zn(2+)</name>
        <dbReference type="ChEBI" id="CHEBI:29105"/>
        <label>2</label>
    </ligand>
</feature>
<evidence type="ECO:0000256" key="3">
    <source>
        <dbReference type="ARBA" id="ARBA00022723"/>
    </source>
</evidence>
<dbReference type="CDD" id="cd18804">
    <property type="entry name" value="SF2_C_priA"/>
    <property type="match status" value="1"/>
</dbReference>
<dbReference type="AlphaFoldDB" id="A0AA43RM74"/>
<dbReference type="CDD" id="cd17929">
    <property type="entry name" value="DEXHc_priA"/>
    <property type="match status" value="1"/>
</dbReference>
<feature type="binding site" evidence="12">
    <location>
        <position position="553"/>
    </location>
    <ligand>
        <name>Zn(2+)</name>
        <dbReference type="ChEBI" id="CHEBI:29105"/>
        <label>1</label>
    </ligand>
</feature>
<dbReference type="GO" id="GO:1990077">
    <property type="term" value="C:primosome complex"/>
    <property type="evidence" value="ECO:0007669"/>
    <property type="project" value="UniProtKB-UniRule"/>
</dbReference>
<dbReference type="Gene3D" id="3.40.50.300">
    <property type="entry name" value="P-loop containing nucleotide triphosphate hydrolases"/>
    <property type="match status" value="2"/>
</dbReference>
<dbReference type="Pfam" id="PF04851">
    <property type="entry name" value="ResIII"/>
    <property type="match status" value="1"/>
</dbReference>
<dbReference type="SUPFAM" id="SSF52540">
    <property type="entry name" value="P-loop containing nucleoside triphosphate hydrolases"/>
    <property type="match status" value="2"/>
</dbReference>
<dbReference type="Pfam" id="PF17764">
    <property type="entry name" value="PriA_3primeBD"/>
    <property type="match status" value="1"/>
</dbReference>
<keyword evidence="4 12" id="KW-0547">Nucleotide-binding</keyword>
<keyword evidence="7 12" id="KW-0862">Zinc</keyword>
<dbReference type="EMBL" id="JAUNQW010000002">
    <property type="protein sequence ID" value="MDO5456898.1"/>
    <property type="molecule type" value="Genomic_DNA"/>
</dbReference>
<dbReference type="NCBIfam" id="TIGR00595">
    <property type="entry name" value="priA"/>
    <property type="match status" value="1"/>
</dbReference>
<reference evidence="15" key="1">
    <citation type="submission" date="2023-07" db="EMBL/GenBank/DDBJ databases">
        <title>Between Cages and Wild: Unraveling the Impact of Captivity on Animal Microbiomes and Antimicrobial Resistance.</title>
        <authorList>
            <person name="Schmartz G.P."/>
            <person name="Rehner J."/>
            <person name="Schuff M.J."/>
            <person name="Becker S.L."/>
            <person name="Kravczyk M."/>
            <person name="Gurevich A."/>
            <person name="Francke R."/>
            <person name="Mueller R."/>
            <person name="Keller V."/>
            <person name="Keller A."/>
        </authorList>
    </citation>
    <scope>NUCLEOTIDE SEQUENCE</scope>
    <source>
        <strain evidence="15">S39M_St_73</strain>
    </source>
</reference>
<protein>
    <recommendedName>
        <fullName evidence="12">Replication restart protein PriA</fullName>
    </recommendedName>
    <alternativeName>
        <fullName evidence="12">ATP-dependent DNA helicase PriA</fullName>
        <ecNumber evidence="12">5.6.2.4</ecNumber>
    </alternativeName>
    <alternativeName>
        <fullName evidence="12">DNA 3'-5' helicase PriA</fullName>
    </alternativeName>
</protein>
<organism evidence="15 16">
    <name type="scientific">Atopococcus tabaci</name>
    <dbReference type="NCBI Taxonomy" id="269774"/>
    <lineage>
        <taxon>Bacteria</taxon>
        <taxon>Bacillati</taxon>
        <taxon>Bacillota</taxon>
        <taxon>Bacilli</taxon>
        <taxon>Lactobacillales</taxon>
        <taxon>Carnobacteriaceae</taxon>
        <taxon>Atopococcus</taxon>
    </lineage>
</organism>
<evidence type="ECO:0000256" key="4">
    <source>
        <dbReference type="ARBA" id="ARBA00022741"/>
    </source>
</evidence>
<dbReference type="PROSITE" id="PS51194">
    <property type="entry name" value="HELICASE_CTER"/>
    <property type="match status" value="1"/>
</dbReference>
<keyword evidence="10 12" id="KW-0413">Isomerase</keyword>
<sequence length="804" mass="92035">MNLVAQVIVDVPTMQTNRPYDYSVPGQLQPVIQEGMRIVVPFGRGSRSVQGFVVGLKAKSEHPEKLKSILEIMDLEPVLNKELIELGQAMSNETYSFLITCYQSMLPAALRASYEKFIVPSPELNKELAVSIFEGRGEISWKEAEERELFSELKKLKNKGLVKVRYEVSDHRTYQTIRMVKSLLSYEEAQKESENLRTTAKKQKLLLLTLQKMKEESWSSKQLNQEYGLNNRDIKVGEEKGWLEIEEVRKYRNPYEDMDLETTTALDLSEEQQSAYRAIVSSIVKNEDQTYLLKGITGSGKTEVYMQVIDEALKEGKTAVVLVPEISLTPQMVTQFKGRFGQRVAVMHSGLSDGERYDEWQRLVSKEADVVVGARSSIFAPVENLGVIIIDEEHEGSYKQNENPRYHARNVAKWRGNYHQCPVVLGSATPSLESRARASKDVYQLLEMNQRPTGQDLPGVEVVNLRDEARQGNYSSFSNILLEKIRDRLEKKEQIVLMLNRRGYSSFIMCRDCGFVLQCPNCDIAQTLHMDSKSMKCHYCGHEENIPNHCPQCRSSSIRYYGTGTQKVEEELKTVIEDAKIVRMDRDTTRRKGAHEKLLDRFGRGEADILLGTQMIAKGLDFPNVTLVGVLNADTSLNLPDFRSSEKTFQLLTQVSGRAGRGDKSGEVLVQTYNPEHYAIQLAQRQDYDSFYKYEMQFRHKGNYPPYYFTLRISVSHEVEREAYLKVYEISQFLKPALNSTSTMLGPTPSAIARTQNKYHYQIIIKYKNKSQLHDKVHELMQKNQKESLKGLQITIDSEPNTFM</sequence>
<feature type="domain" description="Helicase C-terminal" evidence="14">
    <location>
        <begin position="545"/>
        <end position="699"/>
    </location>
</feature>
<dbReference type="Pfam" id="PF18074">
    <property type="entry name" value="PriA_C"/>
    <property type="match status" value="1"/>
</dbReference>
<keyword evidence="6 12" id="KW-0347">Helicase</keyword>
<comment type="function">
    <text evidence="12">Initiates the restart of stalled replication forks, which reloads the replicative helicase on sites other than the origin of replication. Recognizes and binds to abandoned replication forks and remodels them to uncover a helicase loading site. Promotes assembly of the primosome at these replication forks.</text>
</comment>
<dbReference type="GO" id="GO:0006269">
    <property type="term" value="P:DNA replication, synthesis of primer"/>
    <property type="evidence" value="ECO:0007669"/>
    <property type="project" value="UniProtKB-KW"/>
</dbReference>
<comment type="subunit">
    <text evidence="12">Component of the replication restart primosome.</text>
</comment>
<evidence type="ECO:0000256" key="8">
    <source>
        <dbReference type="ARBA" id="ARBA00022840"/>
    </source>
</evidence>
<dbReference type="NCBIfam" id="NF004066">
    <property type="entry name" value="PRK05580.1-3"/>
    <property type="match status" value="1"/>
</dbReference>
<dbReference type="Gene3D" id="3.40.1440.60">
    <property type="entry name" value="PriA, 3(prime) DNA-binding domain"/>
    <property type="match status" value="1"/>
</dbReference>
<dbReference type="GO" id="GO:0005524">
    <property type="term" value="F:ATP binding"/>
    <property type="evidence" value="ECO:0007669"/>
    <property type="project" value="UniProtKB-UniRule"/>
</dbReference>
<dbReference type="GO" id="GO:0008270">
    <property type="term" value="F:zinc ion binding"/>
    <property type="evidence" value="ECO:0007669"/>
    <property type="project" value="UniProtKB-UniRule"/>
</dbReference>
<dbReference type="Pfam" id="PF00271">
    <property type="entry name" value="Helicase_C"/>
    <property type="match status" value="1"/>
</dbReference>
<keyword evidence="16" id="KW-1185">Reference proteome</keyword>
<comment type="similarity">
    <text evidence="12">Belongs to the helicase family. PriA subfamily.</text>
</comment>
<dbReference type="PANTHER" id="PTHR30580:SF0">
    <property type="entry name" value="PRIMOSOMAL PROTEIN N"/>
    <property type="match status" value="1"/>
</dbReference>
<evidence type="ECO:0000256" key="6">
    <source>
        <dbReference type="ARBA" id="ARBA00022806"/>
    </source>
</evidence>
<proteinExistence type="inferred from homology"/>
<dbReference type="GO" id="GO:0006302">
    <property type="term" value="P:double-strand break repair"/>
    <property type="evidence" value="ECO:0007669"/>
    <property type="project" value="InterPro"/>
</dbReference>
<evidence type="ECO:0000313" key="16">
    <source>
        <dbReference type="Proteomes" id="UP001171751"/>
    </source>
</evidence>
<evidence type="ECO:0000256" key="11">
    <source>
        <dbReference type="ARBA" id="ARBA00048988"/>
    </source>
</evidence>
<dbReference type="InterPro" id="IPR005259">
    <property type="entry name" value="PriA"/>
</dbReference>
<accession>A0AA43RM74</accession>